<comment type="caution">
    <text evidence="2">The sequence shown here is derived from an EMBL/GenBank/DDBJ whole genome shotgun (WGS) entry which is preliminary data.</text>
</comment>
<sequence>MGSVDRVDEQGEGSSKQYSSDYEVDINEIKPLSSHGCSNSYSSTHELFDLNVTNIDNENPKPSRLKSSSNLRVSIASSSEMQVYLSNRIPSSVFRVKSGTHTDWSAASNESLFSIHINNCSYSKDQFLMLYKSGEMTKLDEQIIAQKNGLPSLKELDDMAAAAMNEEIDKGSGKAATAVETGEVAEDDSEPEEVQGSASISNAPMVRDGAVGSGSVSMEKKPTAEANKPINSLSDLYEERSISISFTFPVLTAADGGRHSSACADQNKGLPTQLQPPQQQPQEEEKQQKEKEEESTLPPQDDSSKSWLSLFSCCGGS</sequence>
<dbReference type="AlphaFoldDB" id="A0A9W7LKB7"/>
<keyword evidence="3" id="KW-1185">Reference proteome</keyword>
<reference evidence="2" key="1">
    <citation type="submission" date="2023-05" db="EMBL/GenBank/DDBJ databases">
        <title>Genome and transcriptome analyses reveal genes involved in the formation of fine ridges on petal epidermal cells in Hibiscus trionum.</title>
        <authorList>
            <person name="Koshimizu S."/>
            <person name="Masuda S."/>
            <person name="Ishii T."/>
            <person name="Shirasu K."/>
            <person name="Hoshino A."/>
            <person name="Arita M."/>
        </authorList>
    </citation>
    <scope>NUCLEOTIDE SEQUENCE</scope>
    <source>
        <strain evidence="2">Hamamatsu line</strain>
    </source>
</reference>
<dbReference type="OrthoDB" id="676141at2759"/>
<dbReference type="EMBL" id="BSYR01000005">
    <property type="protein sequence ID" value="GMI67444.1"/>
    <property type="molecule type" value="Genomic_DNA"/>
</dbReference>
<dbReference type="Proteomes" id="UP001165190">
    <property type="component" value="Unassembled WGS sequence"/>
</dbReference>
<feature type="compositionally biased region" description="Basic and acidic residues" evidence="1">
    <location>
        <begin position="283"/>
        <end position="294"/>
    </location>
</feature>
<accession>A0A9W7LKB7</accession>
<feature type="region of interest" description="Disordered" evidence="1">
    <location>
        <begin position="256"/>
        <end position="317"/>
    </location>
</feature>
<organism evidence="2 3">
    <name type="scientific">Hibiscus trionum</name>
    <name type="common">Flower of an hour</name>
    <dbReference type="NCBI Taxonomy" id="183268"/>
    <lineage>
        <taxon>Eukaryota</taxon>
        <taxon>Viridiplantae</taxon>
        <taxon>Streptophyta</taxon>
        <taxon>Embryophyta</taxon>
        <taxon>Tracheophyta</taxon>
        <taxon>Spermatophyta</taxon>
        <taxon>Magnoliopsida</taxon>
        <taxon>eudicotyledons</taxon>
        <taxon>Gunneridae</taxon>
        <taxon>Pentapetalae</taxon>
        <taxon>rosids</taxon>
        <taxon>malvids</taxon>
        <taxon>Malvales</taxon>
        <taxon>Malvaceae</taxon>
        <taxon>Malvoideae</taxon>
        <taxon>Hibiscus</taxon>
    </lineage>
</organism>
<name>A0A9W7LKB7_HIBTR</name>
<dbReference type="PANTHER" id="PTHR33673">
    <property type="entry name" value="SUPPRESSOR SRP40-LIKE PROTEIN"/>
    <property type="match status" value="1"/>
</dbReference>
<evidence type="ECO:0000313" key="2">
    <source>
        <dbReference type="EMBL" id="GMI67444.1"/>
    </source>
</evidence>
<evidence type="ECO:0000313" key="3">
    <source>
        <dbReference type="Proteomes" id="UP001165190"/>
    </source>
</evidence>
<protein>
    <submittedName>
        <fullName evidence="2">Uncharacterized protein</fullName>
    </submittedName>
</protein>
<feature type="region of interest" description="Disordered" evidence="1">
    <location>
        <begin position="1"/>
        <end position="21"/>
    </location>
</feature>
<gene>
    <name evidence="2" type="ORF">HRI_000413700</name>
</gene>
<feature type="region of interest" description="Disordered" evidence="1">
    <location>
        <begin position="183"/>
        <end position="226"/>
    </location>
</feature>
<feature type="compositionally biased region" description="Acidic residues" evidence="1">
    <location>
        <begin position="183"/>
        <end position="193"/>
    </location>
</feature>
<proteinExistence type="predicted"/>
<dbReference type="PANTHER" id="PTHR33673:SF36">
    <property type="entry name" value="MYB-LIKE PROTEIN Q"/>
    <property type="match status" value="1"/>
</dbReference>
<evidence type="ECO:0000256" key="1">
    <source>
        <dbReference type="SAM" id="MobiDB-lite"/>
    </source>
</evidence>